<keyword evidence="3" id="KW-1185">Reference proteome</keyword>
<name>A0A9X2NK07_9PSEU</name>
<evidence type="ECO:0000313" key="3">
    <source>
        <dbReference type="Proteomes" id="UP001144096"/>
    </source>
</evidence>
<comment type="caution">
    <text evidence="2">The sequence shown here is derived from an EMBL/GenBank/DDBJ whole genome shotgun (WGS) entry which is preliminary data.</text>
</comment>
<organism evidence="2 3">
    <name type="scientific">Amycolatopsis iheyensis</name>
    <dbReference type="NCBI Taxonomy" id="2945988"/>
    <lineage>
        <taxon>Bacteria</taxon>
        <taxon>Bacillati</taxon>
        <taxon>Actinomycetota</taxon>
        <taxon>Actinomycetes</taxon>
        <taxon>Pseudonocardiales</taxon>
        <taxon>Pseudonocardiaceae</taxon>
        <taxon>Amycolatopsis</taxon>
    </lineage>
</organism>
<protein>
    <submittedName>
        <fullName evidence="2">DinB family protein</fullName>
    </submittedName>
</protein>
<dbReference type="Gene3D" id="1.20.120.450">
    <property type="entry name" value="dinb family like domain"/>
    <property type="match status" value="1"/>
</dbReference>
<gene>
    <name evidence="2" type="ORF">M8542_39495</name>
</gene>
<dbReference type="Pfam" id="PF12867">
    <property type="entry name" value="DinB_2"/>
    <property type="match status" value="1"/>
</dbReference>
<dbReference type="InterPro" id="IPR024775">
    <property type="entry name" value="DinB-like"/>
</dbReference>
<proteinExistence type="predicted"/>
<accession>A0A9X2NK07</accession>
<dbReference type="RefSeq" id="WP_257925499.1">
    <property type="nucleotide sequence ID" value="NZ_JAMXQV010000029.1"/>
</dbReference>
<evidence type="ECO:0000259" key="1">
    <source>
        <dbReference type="Pfam" id="PF12867"/>
    </source>
</evidence>
<dbReference type="EMBL" id="JAMXQV010000029">
    <property type="protein sequence ID" value="MCR6488931.1"/>
    <property type="molecule type" value="Genomic_DNA"/>
</dbReference>
<feature type="domain" description="DinB-like" evidence="1">
    <location>
        <begin position="94"/>
        <end position="239"/>
    </location>
</feature>
<dbReference type="AlphaFoldDB" id="A0A9X2NK07"/>
<sequence length="260" mass="28847">MASDYAHSDQFRGARIHLCNLAGLEIRDCDVNGLKIVDCHGSNVYLGGDFERVVVNDVDVTAYVEAELDRRHPTRALARDATSIEDYQAAWAAIETLWTATLDRAKQLPEATLHEQVDGEWSFIETQRHLLLASDAWLGNAVLEEDAPYHPLGYPHGGMPPEQAAKLGLTLDATPTLAEVLAPRLARMATMRRAIDGLTAAELDRVCGRKPADPYPDQQYIVRRCLKVVLKEEAEHHRYAMRDLATLVAEAPERPSPDGC</sequence>
<dbReference type="InterPro" id="IPR034660">
    <property type="entry name" value="DinB/YfiT-like"/>
</dbReference>
<dbReference type="SUPFAM" id="SSF109854">
    <property type="entry name" value="DinB/YfiT-like putative metalloenzymes"/>
    <property type="match status" value="1"/>
</dbReference>
<evidence type="ECO:0000313" key="2">
    <source>
        <dbReference type="EMBL" id="MCR6488931.1"/>
    </source>
</evidence>
<dbReference type="Proteomes" id="UP001144096">
    <property type="component" value="Unassembled WGS sequence"/>
</dbReference>
<reference evidence="2" key="1">
    <citation type="submission" date="2022-06" db="EMBL/GenBank/DDBJ databases">
        <title>Amycolatopsis iheyaensis sp. nov., a new species of the genus Amycolatopsis isolated from soil in Iheya island, Japan.</title>
        <authorList>
            <person name="Ngamcharungchit C."/>
            <person name="Kanto H."/>
            <person name="Take A."/>
            <person name="Intra B."/>
            <person name="Matsumoto A."/>
            <person name="Panbangred W."/>
            <person name="Inahashi Y."/>
        </authorList>
    </citation>
    <scope>NUCLEOTIDE SEQUENCE</scope>
    <source>
        <strain evidence="2">OK19-0408</strain>
    </source>
</reference>